<accession>A0A0E9VU63</accession>
<reference evidence="1" key="1">
    <citation type="submission" date="2014-11" db="EMBL/GenBank/DDBJ databases">
        <authorList>
            <person name="Amaro Gonzalez C."/>
        </authorList>
    </citation>
    <scope>NUCLEOTIDE SEQUENCE</scope>
</reference>
<protein>
    <submittedName>
        <fullName evidence="1">Uncharacterized protein</fullName>
    </submittedName>
</protein>
<proteinExistence type="predicted"/>
<reference evidence="1" key="2">
    <citation type="journal article" date="2015" name="Fish Shellfish Immunol.">
        <title>Early steps in the European eel (Anguilla anguilla)-Vibrio vulnificus interaction in the gills: Role of the RtxA13 toxin.</title>
        <authorList>
            <person name="Callol A."/>
            <person name="Pajuelo D."/>
            <person name="Ebbesson L."/>
            <person name="Teles M."/>
            <person name="MacKenzie S."/>
            <person name="Amaro C."/>
        </authorList>
    </citation>
    <scope>NUCLEOTIDE SEQUENCE</scope>
</reference>
<name>A0A0E9VU63_ANGAN</name>
<dbReference type="EMBL" id="GBXM01026995">
    <property type="protein sequence ID" value="JAH81582.1"/>
    <property type="molecule type" value="Transcribed_RNA"/>
</dbReference>
<evidence type="ECO:0000313" key="1">
    <source>
        <dbReference type="EMBL" id="JAH81582.1"/>
    </source>
</evidence>
<sequence>MSVVTDVVCSEHFRKEYNFHHFHHSVHCHDTLEVMLLCGL</sequence>
<organism evidence="1">
    <name type="scientific">Anguilla anguilla</name>
    <name type="common">European freshwater eel</name>
    <name type="synonym">Muraena anguilla</name>
    <dbReference type="NCBI Taxonomy" id="7936"/>
    <lineage>
        <taxon>Eukaryota</taxon>
        <taxon>Metazoa</taxon>
        <taxon>Chordata</taxon>
        <taxon>Craniata</taxon>
        <taxon>Vertebrata</taxon>
        <taxon>Euteleostomi</taxon>
        <taxon>Actinopterygii</taxon>
        <taxon>Neopterygii</taxon>
        <taxon>Teleostei</taxon>
        <taxon>Anguilliformes</taxon>
        <taxon>Anguillidae</taxon>
        <taxon>Anguilla</taxon>
    </lineage>
</organism>
<dbReference type="AlphaFoldDB" id="A0A0E9VU63"/>